<dbReference type="SMART" id="SM00507">
    <property type="entry name" value="HNHc"/>
    <property type="match status" value="1"/>
</dbReference>
<sequence length="320" mass="36875">MFQRLLVTRPSIPVEIQRAVLVECGHRCAIPRCNQTDLEFHHIVPWAECKKHEYSNLIALCPICHRRAHNKGIDRKSLMIYKENLAKEFGARDKGTLVGEIVEIKRRLKEEDRSIPGFLFKFDFPEFPSAVERIVTRNIEAWGHELLNNLRIKQAEWDANPPEIEFFDIHPRPELKGTYRIIRRDDQVISVRYAIEHDYLGVGFIDRSTRVLNYLLKPFRPITLEYVLGDITQLPLLASVIRQKLASRGCYDAALLEKGTKPTLDNFALFNVDHVGLTFTFPEGSIACKTEGEQTQFVFLEEIAEFCDSSSLQSLNSCPF</sequence>
<feature type="domain" description="HNH nuclease" evidence="1">
    <location>
        <begin position="16"/>
        <end position="66"/>
    </location>
</feature>
<protein>
    <recommendedName>
        <fullName evidence="1">HNH nuclease domain-containing protein</fullName>
    </recommendedName>
</protein>
<dbReference type="AlphaFoldDB" id="A0A2S3VMT8"/>
<keyword evidence="3" id="KW-1185">Reference proteome</keyword>
<dbReference type="GO" id="GO:0008270">
    <property type="term" value="F:zinc ion binding"/>
    <property type="evidence" value="ECO:0007669"/>
    <property type="project" value="InterPro"/>
</dbReference>
<dbReference type="InterPro" id="IPR002711">
    <property type="entry name" value="HNH"/>
</dbReference>
<dbReference type="GO" id="GO:0003676">
    <property type="term" value="F:nucleic acid binding"/>
    <property type="evidence" value="ECO:0007669"/>
    <property type="project" value="InterPro"/>
</dbReference>
<evidence type="ECO:0000313" key="2">
    <source>
        <dbReference type="EMBL" id="POF41276.1"/>
    </source>
</evidence>
<dbReference type="EMBL" id="MUJK01000005">
    <property type="protein sequence ID" value="POF41276.1"/>
    <property type="molecule type" value="Genomic_DNA"/>
</dbReference>
<dbReference type="CDD" id="cd00085">
    <property type="entry name" value="HNHc"/>
    <property type="match status" value="1"/>
</dbReference>
<reference evidence="3" key="1">
    <citation type="submission" date="2017-02" db="EMBL/GenBank/DDBJ databases">
        <authorList>
            <person name="Furmanczyk E.M."/>
        </authorList>
    </citation>
    <scope>NUCLEOTIDE SEQUENCE [LARGE SCALE GENOMIC DNA]</scope>
    <source>
        <strain evidence="3">AP3_22</strain>
    </source>
</reference>
<dbReference type="Gene3D" id="1.10.30.50">
    <property type="match status" value="1"/>
</dbReference>
<dbReference type="OrthoDB" id="9802640at2"/>
<name>A0A2S3VMT8_9PSED</name>
<organism evidence="2 3">
    <name type="scientific">Pseudomonas laurylsulfativorans</name>
    <dbReference type="NCBI Taxonomy" id="1943631"/>
    <lineage>
        <taxon>Bacteria</taxon>
        <taxon>Pseudomonadati</taxon>
        <taxon>Pseudomonadota</taxon>
        <taxon>Gammaproteobacteria</taxon>
        <taxon>Pseudomonadales</taxon>
        <taxon>Pseudomonadaceae</taxon>
        <taxon>Pseudomonas</taxon>
    </lineage>
</organism>
<proteinExistence type="predicted"/>
<evidence type="ECO:0000259" key="1">
    <source>
        <dbReference type="SMART" id="SM00507"/>
    </source>
</evidence>
<dbReference type="Proteomes" id="UP000237440">
    <property type="component" value="Unassembled WGS sequence"/>
</dbReference>
<accession>A0A2S3VMT8</accession>
<dbReference type="GO" id="GO:0004519">
    <property type="term" value="F:endonuclease activity"/>
    <property type="evidence" value="ECO:0007669"/>
    <property type="project" value="InterPro"/>
</dbReference>
<gene>
    <name evidence="2" type="ORF">B0D71_18535</name>
</gene>
<dbReference type="InterPro" id="IPR037126">
    <property type="entry name" value="PdaC/RsiV-like_sf"/>
</dbReference>
<dbReference type="Gene3D" id="3.90.640.20">
    <property type="entry name" value="Heat-shock cognate protein, ATPase"/>
    <property type="match status" value="1"/>
</dbReference>
<dbReference type="Pfam" id="PF01844">
    <property type="entry name" value="HNH"/>
    <property type="match status" value="1"/>
</dbReference>
<comment type="caution">
    <text evidence="2">The sequence shown here is derived from an EMBL/GenBank/DDBJ whole genome shotgun (WGS) entry which is preliminary data.</text>
</comment>
<dbReference type="InterPro" id="IPR003615">
    <property type="entry name" value="HNH_nuc"/>
</dbReference>
<evidence type="ECO:0000313" key="3">
    <source>
        <dbReference type="Proteomes" id="UP000237440"/>
    </source>
</evidence>